<feature type="region of interest" description="Disordered" evidence="1">
    <location>
        <begin position="1"/>
        <end position="22"/>
    </location>
</feature>
<comment type="caution">
    <text evidence="3">The sequence shown here is derived from an EMBL/GenBank/DDBJ whole genome shotgun (WGS) entry which is preliminary data.</text>
</comment>
<evidence type="ECO:0000313" key="3">
    <source>
        <dbReference type="EMBL" id="MDI7923870.1"/>
    </source>
</evidence>
<dbReference type="AlphaFoldDB" id="A0AAE3QI03"/>
<organism evidence="3 4">
    <name type="scientific">Ferirhizobium litorale</name>
    <dbReference type="NCBI Taxonomy" id="2927786"/>
    <lineage>
        <taxon>Bacteria</taxon>
        <taxon>Pseudomonadati</taxon>
        <taxon>Pseudomonadota</taxon>
        <taxon>Alphaproteobacteria</taxon>
        <taxon>Hyphomicrobiales</taxon>
        <taxon>Rhizobiaceae</taxon>
        <taxon>Ferirhizobium</taxon>
    </lineage>
</organism>
<gene>
    <name evidence="3" type="ORF">MRS75_17500</name>
</gene>
<dbReference type="EMBL" id="JALDYZ010000010">
    <property type="protein sequence ID" value="MDI7923870.1"/>
    <property type="molecule type" value="Genomic_DNA"/>
</dbReference>
<dbReference type="PROSITE" id="PS50914">
    <property type="entry name" value="BON"/>
    <property type="match status" value="1"/>
</dbReference>
<feature type="domain" description="BON" evidence="2">
    <location>
        <begin position="22"/>
        <end position="91"/>
    </location>
</feature>
<accession>A0AAE3QI03</accession>
<reference evidence="3" key="1">
    <citation type="submission" date="2022-03" db="EMBL/GenBank/DDBJ databases">
        <title>Fererhizobium litorale gen. nov., sp. nov., isolated from sandy sediments of the Sea of Japan seashore.</title>
        <authorList>
            <person name="Romanenko L."/>
            <person name="Kurilenko V."/>
            <person name="Otstavnykh N."/>
            <person name="Svetashev V."/>
            <person name="Tekutyeva L."/>
            <person name="Isaeva M."/>
            <person name="Mikhailov V."/>
        </authorList>
    </citation>
    <scope>NUCLEOTIDE SEQUENCE</scope>
    <source>
        <strain evidence="3">KMM 9576</strain>
    </source>
</reference>
<protein>
    <submittedName>
        <fullName evidence="3">BON domain-containing protein</fullName>
    </submittedName>
</protein>
<dbReference type="RefSeq" id="WP_311786980.1">
    <property type="nucleotide sequence ID" value="NZ_JALDYY010000007.1"/>
</dbReference>
<dbReference type="InterPro" id="IPR007055">
    <property type="entry name" value="BON_dom"/>
</dbReference>
<evidence type="ECO:0000256" key="1">
    <source>
        <dbReference type="SAM" id="MobiDB-lite"/>
    </source>
</evidence>
<keyword evidence="4" id="KW-1185">Reference proteome</keyword>
<sequence>MVFKPPTFHGDEPAIEPKGANSNASLEERVAAVLAVAGNIDASDIEVTVTREETIVLSGTVPTAAEREAVFATVANLPWIKRFDCRIRSKG</sequence>
<dbReference type="Proteomes" id="UP001161580">
    <property type="component" value="Unassembled WGS sequence"/>
</dbReference>
<evidence type="ECO:0000313" key="4">
    <source>
        <dbReference type="Proteomes" id="UP001161580"/>
    </source>
</evidence>
<proteinExistence type="predicted"/>
<name>A0AAE3QI03_9HYPH</name>
<dbReference type="Pfam" id="PF04972">
    <property type="entry name" value="BON"/>
    <property type="match status" value="1"/>
</dbReference>
<evidence type="ECO:0000259" key="2">
    <source>
        <dbReference type="PROSITE" id="PS50914"/>
    </source>
</evidence>